<organism evidence="1 2">
    <name type="scientific">Nocardia brasiliensis</name>
    <dbReference type="NCBI Taxonomy" id="37326"/>
    <lineage>
        <taxon>Bacteria</taxon>
        <taxon>Bacillati</taxon>
        <taxon>Actinomycetota</taxon>
        <taxon>Actinomycetes</taxon>
        <taxon>Mycobacteriales</taxon>
        <taxon>Nocardiaceae</taxon>
        <taxon>Nocardia</taxon>
    </lineage>
</organism>
<reference evidence="1 2" key="1">
    <citation type="journal article" date="2019" name="ACS Chem. Biol.">
        <title>Identification and Mobilization of a Cryptic Antibiotic Biosynthesis Gene Locus from a Human-Pathogenic Nocardia Isolate.</title>
        <authorList>
            <person name="Herisse M."/>
            <person name="Ishida K."/>
            <person name="Porter J.L."/>
            <person name="Howden B."/>
            <person name="Hertweck C."/>
            <person name="Stinear T.P."/>
            <person name="Pidot S.J."/>
        </authorList>
    </citation>
    <scope>NUCLEOTIDE SEQUENCE [LARGE SCALE GENOMIC DNA]</scope>
    <source>
        <strain evidence="1 2">AUSMDU00024985</strain>
    </source>
</reference>
<dbReference type="EMBL" id="CP046171">
    <property type="protein sequence ID" value="QIS03914.1"/>
    <property type="molecule type" value="Genomic_DNA"/>
</dbReference>
<dbReference type="Proteomes" id="UP000501705">
    <property type="component" value="Chromosome"/>
</dbReference>
<proteinExistence type="predicted"/>
<protein>
    <submittedName>
        <fullName evidence="1">Uncharacterized protein</fullName>
    </submittedName>
</protein>
<dbReference type="AlphaFoldDB" id="A0A6G9XSL3"/>
<gene>
    <name evidence="1" type="ORF">F5X71_17705</name>
</gene>
<name>A0A6G9XSL3_NOCBR</name>
<accession>A0A6G9XSL3</accession>
<evidence type="ECO:0000313" key="1">
    <source>
        <dbReference type="EMBL" id="QIS03914.1"/>
    </source>
</evidence>
<sequence length="167" mass="19510">MKEQAMTEQEILGDLYQETVDYTREHNQVDEPTARIQVREAVRYLTLVSAHREQLSGLFLPVEQAIDEVWHYLILQTREYLELCENRLPGGYFIHHRSISYGDYGQRQPSREVMIEQFLRWIPLYCGQFGGFDADGGRWWTMVRFLHEELGYSLADISALAPAAAPR</sequence>
<evidence type="ECO:0000313" key="2">
    <source>
        <dbReference type="Proteomes" id="UP000501705"/>
    </source>
</evidence>